<keyword evidence="1" id="KW-0862">Zinc</keyword>
<feature type="compositionally biased region" description="Polar residues" evidence="6">
    <location>
        <begin position="151"/>
        <end position="163"/>
    </location>
</feature>
<protein>
    <recommendedName>
        <fullName evidence="9">Transcription factor domain-containing protein</fullName>
    </recommendedName>
</protein>
<dbReference type="CDD" id="cd12148">
    <property type="entry name" value="fungal_TF_MHR"/>
    <property type="match status" value="1"/>
</dbReference>
<proteinExistence type="predicted"/>
<organism evidence="7 8">
    <name type="scientific">Zalerion maritima</name>
    <dbReference type="NCBI Taxonomy" id="339359"/>
    <lineage>
        <taxon>Eukaryota</taxon>
        <taxon>Fungi</taxon>
        <taxon>Dikarya</taxon>
        <taxon>Ascomycota</taxon>
        <taxon>Pezizomycotina</taxon>
        <taxon>Sordariomycetes</taxon>
        <taxon>Lulworthiomycetidae</taxon>
        <taxon>Lulworthiales</taxon>
        <taxon>Lulworthiaceae</taxon>
        <taxon>Zalerion</taxon>
    </lineage>
</organism>
<dbReference type="PANTHER" id="PTHR47171">
    <property type="entry name" value="FARA-RELATED"/>
    <property type="match status" value="1"/>
</dbReference>
<feature type="region of interest" description="Disordered" evidence="6">
    <location>
        <begin position="700"/>
        <end position="771"/>
    </location>
</feature>
<dbReference type="GO" id="GO:0008270">
    <property type="term" value="F:zinc ion binding"/>
    <property type="evidence" value="ECO:0007669"/>
    <property type="project" value="InterPro"/>
</dbReference>
<keyword evidence="3" id="KW-0238">DNA-binding</keyword>
<keyword evidence="2" id="KW-0805">Transcription regulation</keyword>
<gene>
    <name evidence="7" type="ORF">MKZ38_009998</name>
</gene>
<feature type="compositionally biased region" description="Polar residues" evidence="6">
    <location>
        <begin position="188"/>
        <end position="197"/>
    </location>
</feature>
<sequence length="834" mass="88557">MVGLVNAGTAWQFGFRPETCIDFSVTASRQNLDFPQVVISRGGHEDGGCHFTGGCTVFPLWEPHAVGDDIIATKLRRQANTQLLPPDNTKTPFFLTSINLLFVVSTSPFLTPMVRFVESDEIGVPPKRKQVSNACGSCRKRKKRCTHHNFPPSTASVDRSSTTSPLREESPRRPQPPSLHATTPPIPANTQSTQQVSLPPATSPGPVPGARAGGGAGAGAGAGAGLGAGAASSVPTAGSVPSTSTAETPNTEENDTLKARFVGDTNVEGLLVEAVSPRSKRDSLRGGVGIWISPSAADSPSAMTLAHRGLESVILPYVRDICLKVVPPHREFIELRRIYLEKIHPLFPVLDDVCLNHHPDDTLPGLVLVRQAISLAAGTDNDAGPHLRFEVDKPALTHAEFSTTLTSAIRATIDSGIITDRLILSRCLSLLSLYIQPPTSEDTDLPAMIGCRAIHYGQTMAVQIKGKSDEEEREMERLFLCMWTLDRLNGAFYGRPCLMHDRDFSRSLDDAIAGQDPAFRLFLAVIKFLDQVTTLYRPGAPTCDFFDLSAMEELIIKCGAARLASTTLATIEVFYNAVIILSCRLPSPGRDGRGAVPIPAASCRRSLAAERITFVVAKEFKGRLSPLPIVPYSVSLALSVAYRKMRYTKVPMYYTRSKGLFATNCGLLRSLGDLFWSAKVLAALGDRVLKEMEKAMSSIADQAQGPGQGHGGGGGGEGGGGEGGGGGEWSSGAGRDRASEFADSGGIQAGVGDTGSGGSGAHGQLSGGGAGVSNASGLMTANPETTFFDSLPDMDLFGHLDPGFNIDAVDAALEANLDLGLQVNWPDWHDWGGS</sequence>
<feature type="region of interest" description="Disordered" evidence="6">
    <location>
        <begin position="126"/>
        <end position="259"/>
    </location>
</feature>
<dbReference type="GO" id="GO:0003677">
    <property type="term" value="F:DNA binding"/>
    <property type="evidence" value="ECO:0007669"/>
    <property type="project" value="UniProtKB-KW"/>
</dbReference>
<feature type="compositionally biased region" description="Polar residues" evidence="6">
    <location>
        <begin position="233"/>
        <end position="251"/>
    </location>
</feature>
<feature type="compositionally biased region" description="Basic residues" evidence="6">
    <location>
        <begin position="138"/>
        <end position="147"/>
    </location>
</feature>
<dbReference type="InterPro" id="IPR052073">
    <property type="entry name" value="Amide_Lactam_Regulators"/>
</dbReference>
<dbReference type="CDD" id="cd00067">
    <property type="entry name" value="GAL4"/>
    <property type="match status" value="1"/>
</dbReference>
<dbReference type="AlphaFoldDB" id="A0AAD5RFP0"/>
<comment type="caution">
    <text evidence="7">The sequence shown here is derived from an EMBL/GenBank/DDBJ whole genome shotgun (WGS) entry which is preliminary data.</text>
</comment>
<reference evidence="7" key="1">
    <citation type="submission" date="2022-07" db="EMBL/GenBank/DDBJ databases">
        <title>Draft genome sequence of Zalerion maritima ATCC 34329, a (micro)plastics degrading marine fungus.</title>
        <authorList>
            <person name="Paco A."/>
            <person name="Goncalves M.F.M."/>
            <person name="Rocha-Santos T.A.P."/>
            <person name="Alves A."/>
        </authorList>
    </citation>
    <scope>NUCLEOTIDE SEQUENCE</scope>
    <source>
        <strain evidence="7">ATCC 34329</strain>
    </source>
</reference>
<evidence type="ECO:0000313" key="7">
    <source>
        <dbReference type="EMBL" id="KAJ2892327.1"/>
    </source>
</evidence>
<keyword evidence="5" id="KW-0539">Nucleus</keyword>
<dbReference type="Proteomes" id="UP001201980">
    <property type="component" value="Unassembled WGS sequence"/>
</dbReference>
<evidence type="ECO:0000256" key="3">
    <source>
        <dbReference type="ARBA" id="ARBA00023125"/>
    </source>
</evidence>
<dbReference type="EMBL" id="JAKWBI020000834">
    <property type="protein sequence ID" value="KAJ2892327.1"/>
    <property type="molecule type" value="Genomic_DNA"/>
</dbReference>
<name>A0AAD5RFP0_9PEZI</name>
<feature type="compositionally biased region" description="Gly residues" evidence="6">
    <location>
        <begin position="706"/>
        <end position="729"/>
    </location>
</feature>
<dbReference type="GO" id="GO:0000981">
    <property type="term" value="F:DNA-binding transcription factor activity, RNA polymerase II-specific"/>
    <property type="evidence" value="ECO:0007669"/>
    <property type="project" value="InterPro"/>
</dbReference>
<evidence type="ECO:0000256" key="1">
    <source>
        <dbReference type="ARBA" id="ARBA00022833"/>
    </source>
</evidence>
<dbReference type="PANTHER" id="PTHR47171:SF6">
    <property type="entry name" value="SPECIFIC TRANSCRIPTION FACTOR, PUTATIVE (AFU_ORTHOLOGUE AFUA_2G06130)-RELATED"/>
    <property type="match status" value="1"/>
</dbReference>
<evidence type="ECO:0008006" key="9">
    <source>
        <dbReference type="Google" id="ProtNLM"/>
    </source>
</evidence>
<dbReference type="InterPro" id="IPR001138">
    <property type="entry name" value="Zn2Cys6_DnaBD"/>
</dbReference>
<keyword evidence="4" id="KW-0804">Transcription</keyword>
<evidence type="ECO:0000256" key="6">
    <source>
        <dbReference type="SAM" id="MobiDB-lite"/>
    </source>
</evidence>
<keyword evidence="8" id="KW-1185">Reference proteome</keyword>
<feature type="compositionally biased region" description="Gly residues" evidence="6">
    <location>
        <begin position="747"/>
        <end position="771"/>
    </location>
</feature>
<evidence type="ECO:0000256" key="2">
    <source>
        <dbReference type="ARBA" id="ARBA00023015"/>
    </source>
</evidence>
<evidence type="ECO:0000256" key="4">
    <source>
        <dbReference type="ARBA" id="ARBA00023163"/>
    </source>
</evidence>
<feature type="compositionally biased region" description="Gly residues" evidence="6">
    <location>
        <begin position="211"/>
        <end position="228"/>
    </location>
</feature>
<evidence type="ECO:0000313" key="8">
    <source>
        <dbReference type="Proteomes" id="UP001201980"/>
    </source>
</evidence>
<accession>A0AAD5RFP0</accession>
<evidence type="ECO:0000256" key="5">
    <source>
        <dbReference type="ARBA" id="ARBA00023242"/>
    </source>
</evidence>